<proteinExistence type="predicted"/>
<keyword evidence="1" id="KW-0812">Transmembrane</keyword>
<feature type="transmembrane region" description="Helical" evidence="1">
    <location>
        <begin position="103"/>
        <end position="129"/>
    </location>
</feature>
<evidence type="ECO:0000256" key="1">
    <source>
        <dbReference type="SAM" id="Phobius"/>
    </source>
</evidence>
<protein>
    <recommendedName>
        <fullName evidence="4">RRM domain-containing protein</fullName>
    </recommendedName>
</protein>
<dbReference type="EMBL" id="SZYD01000016">
    <property type="protein sequence ID" value="KAD3337067.1"/>
    <property type="molecule type" value="Genomic_DNA"/>
</dbReference>
<evidence type="ECO:0008006" key="4">
    <source>
        <dbReference type="Google" id="ProtNLM"/>
    </source>
</evidence>
<keyword evidence="1" id="KW-1133">Transmembrane helix</keyword>
<gene>
    <name evidence="2" type="ORF">E3N88_32587</name>
</gene>
<name>A0A5N6M9D7_9ASTR</name>
<dbReference type="AlphaFoldDB" id="A0A5N6M9D7"/>
<accession>A0A5N6M9D7</accession>
<evidence type="ECO:0000313" key="3">
    <source>
        <dbReference type="Proteomes" id="UP000326396"/>
    </source>
</evidence>
<evidence type="ECO:0000313" key="2">
    <source>
        <dbReference type="EMBL" id="KAD3337067.1"/>
    </source>
</evidence>
<sequence>MAPGSLNNVVDGVGIVYGRGSVSCAANRQRSLRRQSKVDFLMSRKWVVAAALHRYLVDQEMGGLMLFHALLVKLFKRVFVSGLAWFCYVSFKEMVSKVTTLYSYTRGIVIALSITSSCVDLVVTIVYYIKPQWYEVLVSNGMVLIRKVSVSQFPARVVEDRALWWFKGSAFVRYSTLDEVAVGIKGTHGKVIMVIFKTYV</sequence>
<keyword evidence="3" id="KW-1185">Reference proteome</keyword>
<comment type="caution">
    <text evidence="2">The sequence shown here is derived from an EMBL/GenBank/DDBJ whole genome shotgun (WGS) entry which is preliminary data.</text>
</comment>
<reference evidence="2 3" key="1">
    <citation type="submission" date="2019-05" db="EMBL/GenBank/DDBJ databases">
        <title>Mikania micrantha, genome provides insights into the molecular mechanism of rapid growth.</title>
        <authorList>
            <person name="Liu B."/>
        </authorList>
    </citation>
    <scope>NUCLEOTIDE SEQUENCE [LARGE SCALE GENOMIC DNA]</scope>
    <source>
        <strain evidence="2">NLD-2019</strain>
        <tissue evidence="2">Leaf</tissue>
    </source>
</reference>
<dbReference type="Proteomes" id="UP000326396">
    <property type="component" value="Linkage Group LG6"/>
</dbReference>
<organism evidence="2 3">
    <name type="scientific">Mikania micrantha</name>
    <name type="common">bitter vine</name>
    <dbReference type="NCBI Taxonomy" id="192012"/>
    <lineage>
        <taxon>Eukaryota</taxon>
        <taxon>Viridiplantae</taxon>
        <taxon>Streptophyta</taxon>
        <taxon>Embryophyta</taxon>
        <taxon>Tracheophyta</taxon>
        <taxon>Spermatophyta</taxon>
        <taxon>Magnoliopsida</taxon>
        <taxon>eudicotyledons</taxon>
        <taxon>Gunneridae</taxon>
        <taxon>Pentapetalae</taxon>
        <taxon>asterids</taxon>
        <taxon>campanulids</taxon>
        <taxon>Asterales</taxon>
        <taxon>Asteraceae</taxon>
        <taxon>Asteroideae</taxon>
        <taxon>Heliantheae alliance</taxon>
        <taxon>Eupatorieae</taxon>
        <taxon>Mikania</taxon>
    </lineage>
</organism>
<keyword evidence="1" id="KW-0472">Membrane</keyword>
<feature type="transmembrane region" description="Helical" evidence="1">
    <location>
        <begin position="74"/>
        <end position="91"/>
    </location>
</feature>